<accession>A0A284S3F2</accession>
<sequence>MTQIHKETEAALEEAAGRMKRAYDKHKHDANEYHIGELKKLDDKRVGPFKILEKTGASAYKLKLPPHWKIHLCFNKKLLTPYTPPPPVFPNQEQPPPSPPDLIDGEEEWEIEEILNSKTRKVHRKRGQPLTTVVNYFIKWKGWTREHNSWVAESEMGNAEEAIAEYKEKTGCNERVNIVKIATPSSRALTMILDHDYQDNSDVFYLAQRRDRTQKWVKNPNKTLWKEFLDKYWASQADAQYDSPPEEP</sequence>
<dbReference type="Proteomes" id="UP000219338">
    <property type="component" value="Unassembled WGS sequence"/>
</dbReference>
<dbReference type="Pfam" id="PF00385">
    <property type="entry name" value="Chromo"/>
    <property type="match status" value="1"/>
</dbReference>
<gene>
    <name evidence="2" type="ORF">ARMOST_19041</name>
</gene>
<dbReference type="OrthoDB" id="2273864at2759"/>
<dbReference type="STRING" id="47428.A0A284S3F2"/>
<dbReference type="InterPro" id="IPR000953">
    <property type="entry name" value="Chromo/chromo_shadow_dom"/>
</dbReference>
<dbReference type="AlphaFoldDB" id="A0A284S3F2"/>
<protein>
    <recommendedName>
        <fullName evidence="1">Chromo domain-containing protein</fullName>
    </recommendedName>
</protein>
<dbReference type="InterPro" id="IPR016197">
    <property type="entry name" value="Chromo-like_dom_sf"/>
</dbReference>
<proteinExistence type="predicted"/>
<evidence type="ECO:0000313" key="3">
    <source>
        <dbReference type="Proteomes" id="UP000219338"/>
    </source>
</evidence>
<feature type="domain" description="Chromo" evidence="1">
    <location>
        <begin position="109"/>
        <end position="169"/>
    </location>
</feature>
<dbReference type="Pfam" id="PF24626">
    <property type="entry name" value="SH3_Tf2-1"/>
    <property type="match status" value="1"/>
</dbReference>
<dbReference type="Gene3D" id="2.40.50.40">
    <property type="match status" value="1"/>
</dbReference>
<name>A0A284S3F2_ARMOS</name>
<evidence type="ECO:0000313" key="2">
    <source>
        <dbReference type="EMBL" id="SJL15540.1"/>
    </source>
</evidence>
<dbReference type="InterPro" id="IPR023780">
    <property type="entry name" value="Chromo_domain"/>
</dbReference>
<dbReference type="EMBL" id="FUEG01000029">
    <property type="protein sequence ID" value="SJL15540.1"/>
    <property type="molecule type" value="Genomic_DNA"/>
</dbReference>
<dbReference type="GO" id="GO:0006338">
    <property type="term" value="P:chromatin remodeling"/>
    <property type="evidence" value="ECO:0007669"/>
    <property type="project" value="UniProtKB-ARBA"/>
</dbReference>
<reference evidence="3" key="1">
    <citation type="journal article" date="2017" name="Nat. Ecol. Evol.">
        <title>Genome expansion and lineage-specific genetic innovations in the forest pathogenic fungi Armillaria.</title>
        <authorList>
            <person name="Sipos G."/>
            <person name="Prasanna A.N."/>
            <person name="Walter M.C."/>
            <person name="O'Connor E."/>
            <person name="Balint B."/>
            <person name="Krizsan K."/>
            <person name="Kiss B."/>
            <person name="Hess J."/>
            <person name="Varga T."/>
            <person name="Slot J."/>
            <person name="Riley R."/>
            <person name="Boka B."/>
            <person name="Rigling D."/>
            <person name="Barry K."/>
            <person name="Lee J."/>
            <person name="Mihaltcheva S."/>
            <person name="LaButti K."/>
            <person name="Lipzen A."/>
            <person name="Waldron R."/>
            <person name="Moloney N.M."/>
            <person name="Sperisen C."/>
            <person name="Kredics L."/>
            <person name="Vagvoelgyi C."/>
            <person name="Patrignani A."/>
            <person name="Fitzpatrick D."/>
            <person name="Nagy I."/>
            <person name="Doyle S."/>
            <person name="Anderson J.B."/>
            <person name="Grigoriev I.V."/>
            <person name="Gueldener U."/>
            <person name="Muensterkoetter M."/>
            <person name="Nagy L.G."/>
        </authorList>
    </citation>
    <scope>NUCLEOTIDE SEQUENCE [LARGE SCALE GENOMIC DNA]</scope>
    <source>
        <strain evidence="3">C18/9</strain>
    </source>
</reference>
<organism evidence="2 3">
    <name type="scientific">Armillaria ostoyae</name>
    <name type="common">Armillaria root rot fungus</name>
    <dbReference type="NCBI Taxonomy" id="47428"/>
    <lineage>
        <taxon>Eukaryota</taxon>
        <taxon>Fungi</taxon>
        <taxon>Dikarya</taxon>
        <taxon>Basidiomycota</taxon>
        <taxon>Agaricomycotina</taxon>
        <taxon>Agaricomycetes</taxon>
        <taxon>Agaricomycetidae</taxon>
        <taxon>Agaricales</taxon>
        <taxon>Marasmiineae</taxon>
        <taxon>Physalacriaceae</taxon>
        <taxon>Armillaria</taxon>
    </lineage>
</organism>
<dbReference type="InterPro" id="IPR056924">
    <property type="entry name" value="SH3_Tf2-1"/>
</dbReference>
<dbReference type="SMART" id="SM00298">
    <property type="entry name" value="CHROMO"/>
    <property type="match status" value="1"/>
</dbReference>
<evidence type="ECO:0000259" key="1">
    <source>
        <dbReference type="PROSITE" id="PS50013"/>
    </source>
</evidence>
<keyword evidence="3" id="KW-1185">Reference proteome</keyword>
<dbReference type="PROSITE" id="PS50013">
    <property type="entry name" value="CHROMO_2"/>
    <property type="match status" value="1"/>
</dbReference>
<dbReference type="SUPFAM" id="SSF54160">
    <property type="entry name" value="Chromo domain-like"/>
    <property type="match status" value="1"/>
</dbReference>